<keyword evidence="9 12" id="KW-0804">Transcription</keyword>
<dbReference type="InterPro" id="IPR007641">
    <property type="entry name" value="RNA_pol_Rpb2_7"/>
</dbReference>
<dbReference type="GO" id="GO:0003677">
    <property type="term" value="F:DNA binding"/>
    <property type="evidence" value="ECO:0007669"/>
    <property type="project" value="InterPro"/>
</dbReference>
<dbReference type="GO" id="GO:0046872">
    <property type="term" value="F:metal ion binding"/>
    <property type="evidence" value="ECO:0007669"/>
    <property type="project" value="UniProtKB-KW"/>
</dbReference>
<reference evidence="20" key="2">
    <citation type="submission" date="2020-06" db="EMBL/GenBank/DDBJ databases">
        <authorList>
            <person name="Sheffer M."/>
        </authorList>
    </citation>
    <scope>NUCLEOTIDE SEQUENCE</scope>
</reference>
<dbReference type="PROSITE" id="PS00113">
    <property type="entry name" value="ADENYLATE_KINASE"/>
    <property type="match status" value="1"/>
</dbReference>
<keyword evidence="3 12" id="KW-0808">Transferase</keyword>
<feature type="domain" description="RNA polymerase Rpb2" evidence="18">
    <location>
        <begin position="664"/>
        <end position="725"/>
    </location>
</feature>
<dbReference type="GO" id="GO:0032549">
    <property type="term" value="F:ribonucleoside binding"/>
    <property type="evidence" value="ECO:0007669"/>
    <property type="project" value="InterPro"/>
</dbReference>
<evidence type="ECO:0000313" key="20">
    <source>
        <dbReference type="EMBL" id="KAF8773104.1"/>
    </source>
</evidence>
<dbReference type="Gene3D" id="3.90.1100.10">
    <property type="match status" value="2"/>
</dbReference>
<dbReference type="SUPFAM" id="SSF64484">
    <property type="entry name" value="beta and beta-prime subunits of DNA dependent RNA-polymerase"/>
    <property type="match status" value="1"/>
</dbReference>
<dbReference type="Pfam" id="PF04561">
    <property type="entry name" value="RNA_pol_Rpb2_2"/>
    <property type="match status" value="1"/>
</dbReference>
<dbReference type="FunFam" id="3.90.1110.10:FF:000006">
    <property type="entry name" value="DNA-directed RNA polymerase subunit beta"/>
    <property type="match status" value="1"/>
</dbReference>
<dbReference type="SUPFAM" id="SSF52540">
    <property type="entry name" value="P-loop containing nucleoside triphosphate hydrolases"/>
    <property type="match status" value="1"/>
</dbReference>
<dbReference type="Pfam" id="PF04560">
    <property type="entry name" value="RNA_pol_Rpb2_7"/>
    <property type="match status" value="1"/>
</dbReference>
<feature type="domain" description="RNA polymerase Rpb2" evidence="17">
    <location>
        <begin position="563"/>
        <end position="627"/>
    </location>
</feature>
<evidence type="ECO:0000256" key="1">
    <source>
        <dbReference type="ARBA" id="ARBA00006835"/>
    </source>
</evidence>
<feature type="domain" description="RNA polymerase Rpb2" evidence="15">
    <location>
        <begin position="310"/>
        <end position="488"/>
    </location>
</feature>
<dbReference type="InterPro" id="IPR033690">
    <property type="entry name" value="Adenylat_kinase_CS"/>
</dbReference>
<keyword evidence="2 12" id="KW-0240">DNA-directed RNA polymerase</keyword>
<sequence length="1228" mass="138873">MAEIKVPVIFVIGGPGSGKGTQCERIVQKYGFTHLSTGDLLRDEVNSGSLRGERLTDIMKKGQLVPNEEVLALLKEAMLKNLANSNGFLIDGYPREVGQAVDFEKQVSNCYIFFSCMKTFSHRGKTMEADDNERTSKENSHLSYPPPILTFGNKVKKIPATGLVKQHIDSFDHFINVGIKKIVKANQKIVSDVDPSFYIKYLSINLGELIFEESYQERKPITPHICRLRDMTYSAPIIVSVEYIKSQMRVVKNDVVIGRMPIMLRSSKCRLHGKTPFELAAMNECPLDPGGYFIVNGTEKVILMQEQLSKNRMIVEKDKNGAISCQITSSTSEKKTRTNIITKKGRFYLNHNSFSEDIPLFVIFKAMGFESDQYITQMIGTDEITLTKLFPCIEECRKLDVFSQNKALQYIGSKLKVRKMWGSVQKKTPVDEAMELLATTILAHIPVEEFNFKMKAVYLACIIKRMILAEKNPQLLDDRDYYGNKRLELAGSLLALLFEDVFKRFNTEWKWTIDKILPKLKAGPFDALLHIKQDLITNALVNAISSGNWSVKRFRMERIGVTQVLSRLSYISALGMMTRVDSQFEKSRKVSGPRSLQASQWGMLCPCDTPEGEGCGLVKNLALMTHVTTDLEEEPVAQLAYNLGVQKVHMLCGLELHEPDVYLVFVNGNLIGIKRGYKKFVNNFRKLRRNGFIHEFISIAPHHTHRCIYIATDGGRLCRPYIIVENGKPKVTEKHIQELEYHTRFFRDFLRDGLIEYLDVNEENDSYIAVYEKDIKPNTTHLEIEPYTLLGVCAGLIPYPNHNQSPRNTYQCAMGKQAMGTIGWNQKNRMDTLMYNLVYPQKPIVKTRTLDLINFDKLPAGQNAIVAVMSYSGYDIEDAIVLNKASLDRGFGRCLVYRTSKTTLKRYANQTYDRVLGPKVDAETRKPIWKHLPLDSDGIAAPGVKVDVRQVLINKSMPSITTSLPTEAELENAEQPYKEVPVVHKGILPSYVERVMVAPNAEESTLIKLLMRQTRRPEVGDKFSSRHGQKGVVGLIAEQVDLPFSNEGIIPDLIMNPHGFPSRMTVGKMIELLAGKAGVLTGKLKYATAFSGDKAYIFFGPIYYQKLKHMVVDKIHARARGPRTVLTRQPTDGRARDGGLRLGEMERDCLIGHGTSMLLLERLMLSSDAFDVDVCGKCGLMGYSNWCHFCKSSSNIASIRMPYACKLLFQELQSMNVVPRLKLAKYFE</sequence>
<reference evidence="20" key="1">
    <citation type="journal article" date="2020" name="bioRxiv">
        <title>Chromosome-level reference genome of the European wasp spider Argiope bruennichi: a resource for studies on range expansion and evolutionary adaptation.</title>
        <authorList>
            <person name="Sheffer M.M."/>
            <person name="Hoppe A."/>
            <person name="Krehenwinkel H."/>
            <person name="Uhl G."/>
            <person name="Kuss A.W."/>
            <person name="Jensen L."/>
            <person name="Jensen C."/>
            <person name="Gillespie R.G."/>
            <person name="Hoff K.J."/>
            <person name="Prost S."/>
        </authorList>
    </citation>
    <scope>NUCLEOTIDE SEQUENCE</scope>
</reference>
<dbReference type="GO" id="GO:0006351">
    <property type="term" value="P:DNA-templated transcription"/>
    <property type="evidence" value="ECO:0007669"/>
    <property type="project" value="InterPro"/>
</dbReference>
<dbReference type="GO" id="GO:0003899">
    <property type="term" value="F:DNA-directed RNA polymerase activity"/>
    <property type="evidence" value="ECO:0007669"/>
    <property type="project" value="UniProtKB-EC"/>
</dbReference>
<dbReference type="InterPro" id="IPR007645">
    <property type="entry name" value="RNA_pol_Rpb2_3"/>
</dbReference>
<feature type="domain" description="RNA polymerase Rpb2" evidence="14">
    <location>
        <begin position="1138"/>
        <end position="1222"/>
    </location>
</feature>
<dbReference type="FunFam" id="2.40.270.10:FF:000006">
    <property type="entry name" value="DNA-directed RNA polymerase subunit beta"/>
    <property type="match status" value="1"/>
</dbReference>
<dbReference type="Gene3D" id="3.40.50.300">
    <property type="entry name" value="P-loop containing nucleotide triphosphate hydrolases"/>
    <property type="match status" value="1"/>
</dbReference>
<evidence type="ECO:0000256" key="8">
    <source>
        <dbReference type="ARBA" id="ARBA00022833"/>
    </source>
</evidence>
<dbReference type="InterPro" id="IPR007647">
    <property type="entry name" value="RNA_pol_Rpb2_5"/>
</dbReference>
<dbReference type="Pfam" id="PF04567">
    <property type="entry name" value="RNA_pol_Rpb2_5"/>
    <property type="match status" value="1"/>
</dbReference>
<feature type="domain" description="DNA-directed RNA polymerase subunit 2 hybrid-binding" evidence="13">
    <location>
        <begin position="793"/>
        <end position="1093"/>
    </location>
</feature>
<evidence type="ECO:0000313" key="21">
    <source>
        <dbReference type="Proteomes" id="UP000807504"/>
    </source>
</evidence>
<evidence type="ECO:0000256" key="11">
    <source>
        <dbReference type="RuleBase" id="RU000434"/>
    </source>
</evidence>
<dbReference type="Gene3D" id="3.90.1800.10">
    <property type="entry name" value="RNA polymerase alpha subunit dimerisation domain"/>
    <property type="match status" value="1"/>
</dbReference>
<dbReference type="InterPro" id="IPR014724">
    <property type="entry name" value="RNA_pol_RPB2_OB-fold"/>
</dbReference>
<organism evidence="20 21">
    <name type="scientific">Argiope bruennichi</name>
    <name type="common">Wasp spider</name>
    <name type="synonym">Aranea bruennichi</name>
    <dbReference type="NCBI Taxonomy" id="94029"/>
    <lineage>
        <taxon>Eukaryota</taxon>
        <taxon>Metazoa</taxon>
        <taxon>Ecdysozoa</taxon>
        <taxon>Arthropoda</taxon>
        <taxon>Chelicerata</taxon>
        <taxon>Arachnida</taxon>
        <taxon>Araneae</taxon>
        <taxon>Araneomorphae</taxon>
        <taxon>Entelegynae</taxon>
        <taxon>Araneoidea</taxon>
        <taxon>Araneidae</taxon>
        <taxon>Argiope</taxon>
    </lineage>
</organism>
<evidence type="ECO:0000256" key="7">
    <source>
        <dbReference type="ARBA" id="ARBA00022777"/>
    </source>
</evidence>
<dbReference type="InterPro" id="IPR000850">
    <property type="entry name" value="Adenylat/UMP-CMP_kin"/>
</dbReference>
<evidence type="ECO:0000256" key="4">
    <source>
        <dbReference type="ARBA" id="ARBA00022695"/>
    </source>
</evidence>
<evidence type="ECO:0000256" key="6">
    <source>
        <dbReference type="ARBA" id="ARBA00022741"/>
    </source>
</evidence>
<dbReference type="FunFam" id="3.90.1100.10:FF:000006">
    <property type="entry name" value="DNA-directed RNA polymerase subunit beta"/>
    <property type="match status" value="1"/>
</dbReference>
<comment type="caution">
    <text evidence="20">The sequence shown here is derived from an EMBL/GenBank/DDBJ whole genome shotgun (WGS) entry which is preliminary data.</text>
</comment>
<dbReference type="Gene3D" id="2.40.50.150">
    <property type="match status" value="1"/>
</dbReference>
<dbReference type="Gene3D" id="2.40.270.10">
    <property type="entry name" value="DNA-directed RNA polymerase, subunit 2, domain 6"/>
    <property type="match status" value="2"/>
</dbReference>
<dbReference type="FunFam" id="3.90.1100.10:FF:000021">
    <property type="entry name" value="DNA-directed RNA polymerase subunit beta"/>
    <property type="match status" value="1"/>
</dbReference>
<evidence type="ECO:0000259" key="13">
    <source>
        <dbReference type="Pfam" id="PF00562"/>
    </source>
</evidence>
<evidence type="ECO:0000256" key="3">
    <source>
        <dbReference type="ARBA" id="ARBA00022679"/>
    </source>
</evidence>
<keyword evidence="6" id="KW-0547">Nucleotide-binding</keyword>
<protein>
    <recommendedName>
        <fullName evidence="12">DNA-directed RNA polymerase subunit beta</fullName>
        <ecNumber evidence="12">2.7.7.6</ecNumber>
    </recommendedName>
</protein>
<comment type="similarity">
    <text evidence="1 11">Belongs to the RNA polymerase beta chain family.</text>
</comment>
<dbReference type="InterPro" id="IPR015712">
    <property type="entry name" value="DNA-dir_RNA_pol_su2"/>
</dbReference>
<dbReference type="GO" id="GO:0000428">
    <property type="term" value="C:DNA-directed RNA polymerase complex"/>
    <property type="evidence" value="ECO:0007669"/>
    <property type="project" value="UniProtKB-KW"/>
</dbReference>
<evidence type="ECO:0000256" key="2">
    <source>
        <dbReference type="ARBA" id="ARBA00022478"/>
    </source>
</evidence>
<dbReference type="CDD" id="cd00653">
    <property type="entry name" value="RNA_pol_B_RPB2"/>
    <property type="match status" value="1"/>
</dbReference>
<evidence type="ECO:0000256" key="12">
    <source>
        <dbReference type="RuleBase" id="RU363031"/>
    </source>
</evidence>
<keyword evidence="4 12" id="KW-0548">Nucleotidyltransferase</keyword>
<comment type="catalytic activity">
    <reaction evidence="10 12">
        <text>RNA(n) + a ribonucleoside 5'-triphosphate = RNA(n+1) + diphosphate</text>
        <dbReference type="Rhea" id="RHEA:21248"/>
        <dbReference type="Rhea" id="RHEA-COMP:14527"/>
        <dbReference type="Rhea" id="RHEA-COMP:17342"/>
        <dbReference type="ChEBI" id="CHEBI:33019"/>
        <dbReference type="ChEBI" id="CHEBI:61557"/>
        <dbReference type="ChEBI" id="CHEBI:140395"/>
        <dbReference type="EC" id="2.7.7.6"/>
    </reaction>
</comment>
<feature type="domain" description="RNA polymerase beta subunit protrusion" evidence="16">
    <location>
        <begin position="162"/>
        <end position="536"/>
    </location>
</feature>
<evidence type="ECO:0000256" key="9">
    <source>
        <dbReference type="ARBA" id="ARBA00023163"/>
    </source>
</evidence>
<dbReference type="InterPro" id="IPR007120">
    <property type="entry name" value="DNA-dir_RNAP_su2_dom"/>
</dbReference>
<dbReference type="AlphaFoldDB" id="A0A8T0EHZ1"/>
<dbReference type="InterPro" id="IPR007644">
    <property type="entry name" value="RNA_pol_bsu_protrusion"/>
</dbReference>
<evidence type="ECO:0000256" key="10">
    <source>
        <dbReference type="ARBA" id="ARBA00048552"/>
    </source>
</evidence>
<accession>A0A8T0EHZ1</accession>
<dbReference type="FunFam" id="3.90.1800.10:FF:000003">
    <property type="entry name" value="DNA-directed RNA polymerase subunit beta"/>
    <property type="match status" value="1"/>
</dbReference>
<evidence type="ECO:0000259" key="14">
    <source>
        <dbReference type="Pfam" id="PF04560"/>
    </source>
</evidence>
<dbReference type="Pfam" id="PF04565">
    <property type="entry name" value="RNA_pol_Rpb2_3"/>
    <property type="match status" value="1"/>
</dbReference>
<dbReference type="EC" id="2.7.7.6" evidence="12"/>
<dbReference type="InterPro" id="IPR007646">
    <property type="entry name" value="RNA_pol_Rpb2_4"/>
</dbReference>
<feature type="domain" description="RNA polymerase Rpb2" evidence="19">
    <location>
        <begin position="746"/>
        <end position="778"/>
    </location>
</feature>
<name>A0A8T0EHZ1_ARGBR</name>
<dbReference type="InterPro" id="IPR027417">
    <property type="entry name" value="P-loop_NTPase"/>
</dbReference>
<dbReference type="PRINTS" id="PR00094">
    <property type="entry name" value="ADENYLTKNASE"/>
</dbReference>
<comment type="function">
    <text evidence="12">DNA-dependent RNA polymerase catalyzes the transcription of DNA into RNA using the four ribonucleoside triphosphates as substrates.</text>
</comment>
<keyword evidence="7" id="KW-0418">Kinase</keyword>
<evidence type="ECO:0000259" key="17">
    <source>
        <dbReference type="Pfam" id="PF04565"/>
    </source>
</evidence>
<dbReference type="Pfam" id="PF00406">
    <property type="entry name" value="ADK"/>
    <property type="match status" value="1"/>
</dbReference>
<dbReference type="GO" id="GO:0005524">
    <property type="term" value="F:ATP binding"/>
    <property type="evidence" value="ECO:0007669"/>
    <property type="project" value="InterPro"/>
</dbReference>
<dbReference type="InterPro" id="IPR007121">
    <property type="entry name" value="RNA_pol_bsu_CS"/>
</dbReference>
<keyword evidence="8" id="KW-0862">Zinc</keyword>
<dbReference type="InterPro" id="IPR007642">
    <property type="entry name" value="RNA_pol_Rpb2_2"/>
</dbReference>
<dbReference type="Proteomes" id="UP000807504">
    <property type="component" value="Unassembled WGS sequence"/>
</dbReference>
<evidence type="ECO:0000259" key="16">
    <source>
        <dbReference type="Pfam" id="PF04563"/>
    </source>
</evidence>
<dbReference type="CDD" id="cd01428">
    <property type="entry name" value="ADK"/>
    <property type="match status" value="1"/>
</dbReference>
<feature type="domain" description="DNA-directed RNA polymerase subunit 2 hybrid-binding" evidence="13">
    <location>
        <begin position="1095"/>
        <end position="1136"/>
    </location>
</feature>
<dbReference type="Pfam" id="PF04563">
    <property type="entry name" value="RNA_pol_Rpb2_1"/>
    <property type="match status" value="1"/>
</dbReference>
<dbReference type="Pfam" id="PF00562">
    <property type="entry name" value="RNA_pol_Rpb2_6"/>
    <property type="match status" value="2"/>
</dbReference>
<dbReference type="EMBL" id="JABXBU010002227">
    <property type="protein sequence ID" value="KAF8773104.1"/>
    <property type="molecule type" value="Genomic_DNA"/>
</dbReference>
<gene>
    <name evidence="20" type="ORF">HNY73_015792</name>
</gene>
<evidence type="ECO:0000259" key="19">
    <source>
        <dbReference type="Pfam" id="PF04567"/>
    </source>
</evidence>
<dbReference type="PANTHER" id="PTHR20856">
    <property type="entry name" value="DNA-DIRECTED RNA POLYMERASE I SUBUNIT 2"/>
    <property type="match status" value="1"/>
</dbReference>
<evidence type="ECO:0000259" key="15">
    <source>
        <dbReference type="Pfam" id="PF04561"/>
    </source>
</evidence>
<dbReference type="InterPro" id="IPR037033">
    <property type="entry name" value="DNA-dir_RNAP_su2_hyb_sf"/>
</dbReference>
<dbReference type="Pfam" id="PF04566">
    <property type="entry name" value="RNA_pol_Rpb2_4"/>
    <property type="match status" value="1"/>
</dbReference>
<dbReference type="HAMAP" id="MF_00235">
    <property type="entry name" value="Adenylate_kinase_Adk"/>
    <property type="match status" value="1"/>
</dbReference>
<dbReference type="PROSITE" id="PS01166">
    <property type="entry name" value="RNA_POL_BETA"/>
    <property type="match status" value="1"/>
</dbReference>
<keyword evidence="5" id="KW-0479">Metal-binding</keyword>
<proteinExistence type="inferred from homology"/>
<evidence type="ECO:0000259" key="18">
    <source>
        <dbReference type="Pfam" id="PF04566"/>
    </source>
</evidence>
<evidence type="ECO:0000256" key="5">
    <source>
        <dbReference type="ARBA" id="ARBA00022723"/>
    </source>
</evidence>
<dbReference type="GO" id="GO:0019205">
    <property type="term" value="F:nucleobase-containing compound kinase activity"/>
    <property type="evidence" value="ECO:0007669"/>
    <property type="project" value="InterPro"/>
</dbReference>
<keyword evidence="21" id="KW-1185">Reference proteome</keyword>